<dbReference type="InterPro" id="IPR019442">
    <property type="entry name" value="THADA/TRM732_DUF2428"/>
</dbReference>
<evidence type="ECO:0000256" key="4">
    <source>
        <dbReference type="SAM" id="Phobius"/>
    </source>
</evidence>
<feature type="transmembrane region" description="Helical" evidence="4">
    <location>
        <begin position="35"/>
        <end position="53"/>
    </location>
</feature>
<evidence type="ECO:0000256" key="1">
    <source>
        <dbReference type="ARBA" id="ARBA00010409"/>
    </source>
</evidence>
<keyword evidence="4" id="KW-0472">Membrane</keyword>
<evidence type="ECO:0000259" key="6">
    <source>
        <dbReference type="Pfam" id="PF25150"/>
    </source>
</evidence>
<protein>
    <submittedName>
        <fullName evidence="8">Uncharacterized protein</fullName>
    </submittedName>
</protein>
<dbReference type="InParanoid" id="A0A4W3JD75"/>
<dbReference type="PANTHER" id="PTHR14387:SF0">
    <property type="entry name" value="DUF2428 DOMAIN-CONTAINING PROTEIN"/>
    <property type="match status" value="1"/>
</dbReference>
<dbReference type="SUPFAM" id="SSF48371">
    <property type="entry name" value="ARM repeat"/>
    <property type="match status" value="1"/>
</dbReference>
<dbReference type="InterPro" id="IPR056843">
    <property type="entry name" value="THADA-like_TPR"/>
</dbReference>
<dbReference type="Pfam" id="PF25150">
    <property type="entry name" value="TPR_Trm732"/>
    <property type="match status" value="1"/>
</dbReference>
<evidence type="ECO:0000313" key="9">
    <source>
        <dbReference type="Proteomes" id="UP000314986"/>
    </source>
</evidence>
<reference evidence="8" key="5">
    <citation type="submission" date="2025-09" db="UniProtKB">
        <authorList>
            <consortium name="Ensembl"/>
        </authorList>
    </citation>
    <scope>IDENTIFICATION</scope>
</reference>
<reference evidence="9" key="2">
    <citation type="journal article" date="2007" name="PLoS Biol.">
        <title>Survey sequencing and comparative analysis of the elephant shark (Callorhinchus milii) genome.</title>
        <authorList>
            <person name="Venkatesh B."/>
            <person name="Kirkness E.F."/>
            <person name="Loh Y.H."/>
            <person name="Halpern A.L."/>
            <person name="Lee A.P."/>
            <person name="Johnson J."/>
            <person name="Dandona N."/>
            <person name="Viswanathan L.D."/>
            <person name="Tay A."/>
            <person name="Venter J.C."/>
            <person name="Strausberg R.L."/>
            <person name="Brenner S."/>
        </authorList>
    </citation>
    <scope>NUCLEOTIDE SEQUENCE [LARGE SCALE GENOMIC DNA]</scope>
</reference>
<accession>A0A4W3JD75</accession>
<feature type="domain" description="tRNA (32-2'-O)-methyltransferase regulator THADA-like C-terminal TPR repeats region" evidence="7">
    <location>
        <begin position="868"/>
        <end position="1021"/>
    </location>
</feature>
<reference evidence="9" key="3">
    <citation type="journal article" date="2014" name="Nature">
        <title>Elephant shark genome provides unique insights into gnathostome evolution.</title>
        <authorList>
            <consortium name="International Elephant Shark Genome Sequencing Consortium"/>
            <person name="Venkatesh B."/>
            <person name="Lee A.P."/>
            <person name="Ravi V."/>
            <person name="Maurya A.K."/>
            <person name="Lian M.M."/>
            <person name="Swann J.B."/>
            <person name="Ohta Y."/>
            <person name="Flajnik M.F."/>
            <person name="Sutoh Y."/>
            <person name="Kasahara M."/>
            <person name="Hoon S."/>
            <person name="Gangu V."/>
            <person name="Roy S.W."/>
            <person name="Irimia M."/>
            <person name="Korzh V."/>
            <person name="Kondrychyn I."/>
            <person name="Lim Z.W."/>
            <person name="Tay B.H."/>
            <person name="Tohari S."/>
            <person name="Kong K.W."/>
            <person name="Ho S."/>
            <person name="Lorente-Galdos B."/>
            <person name="Quilez J."/>
            <person name="Marques-Bonet T."/>
            <person name="Raney B.J."/>
            <person name="Ingham P.W."/>
            <person name="Tay A."/>
            <person name="Hillier L.W."/>
            <person name="Minx P."/>
            <person name="Boehm T."/>
            <person name="Wilson R.K."/>
            <person name="Brenner S."/>
            <person name="Warren W.C."/>
        </authorList>
    </citation>
    <scope>NUCLEOTIDE SEQUENCE [LARGE SCALE GENOMIC DNA]</scope>
</reference>
<comment type="function">
    <text evidence="3">Together with methyltransferase FTSJ1, methylates the 2'-O-ribose of nucleotides at position 32 of the anticodon loop of substrate tRNAs.</text>
</comment>
<keyword evidence="9" id="KW-1185">Reference proteome</keyword>
<keyword evidence="2" id="KW-0819">tRNA processing</keyword>
<dbReference type="OMA" id="RSPCWAM"/>
<dbReference type="GeneTree" id="ENSGT00940000165952"/>
<reference evidence="8" key="4">
    <citation type="submission" date="2025-08" db="UniProtKB">
        <authorList>
            <consortium name="Ensembl"/>
        </authorList>
    </citation>
    <scope>IDENTIFICATION</scope>
</reference>
<dbReference type="Pfam" id="PF10350">
    <property type="entry name" value="DUF2428"/>
    <property type="match status" value="1"/>
</dbReference>
<dbReference type="STRING" id="7868.ENSCMIP00000037431"/>
<evidence type="ECO:0000259" key="7">
    <source>
        <dbReference type="Pfam" id="PF25151"/>
    </source>
</evidence>
<dbReference type="InterPro" id="IPR051954">
    <property type="entry name" value="tRNA_methyltransferase_THADA"/>
</dbReference>
<proteinExistence type="inferred from homology"/>
<feature type="domain" description="DUF2428" evidence="5">
    <location>
        <begin position="655"/>
        <end position="866"/>
    </location>
</feature>
<dbReference type="GO" id="GO:0005829">
    <property type="term" value="C:cytosol"/>
    <property type="evidence" value="ECO:0007669"/>
    <property type="project" value="TreeGrafter"/>
</dbReference>
<dbReference type="InterPro" id="IPR016024">
    <property type="entry name" value="ARM-type_fold"/>
</dbReference>
<dbReference type="GO" id="GO:0030488">
    <property type="term" value="P:tRNA methylation"/>
    <property type="evidence" value="ECO:0007669"/>
    <property type="project" value="TreeGrafter"/>
</dbReference>
<feature type="transmembrane region" description="Helical" evidence="4">
    <location>
        <begin position="60"/>
        <end position="77"/>
    </location>
</feature>
<dbReference type="PANTHER" id="PTHR14387">
    <property type="entry name" value="THADA/DEATH RECEPTOR INTERACTING PROTEIN"/>
    <property type="match status" value="1"/>
</dbReference>
<keyword evidence="4" id="KW-0812">Transmembrane</keyword>
<organism evidence="8 9">
    <name type="scientific">Callorhinchus milii</name>
    <name type="common">Ghost shark</name>
    <dbReference type="NCBI Taxonomy" id="7868"/>
    <lineage>
        <taxon>Eukaryota</taxon>
        <taxon>Metazoa</taxon>
        <taxon>Chordata</taxon>
        <taxon>Craniata</taxon>
        <taxon>Vertebrata</taxon>
        <taxon>Chondrichthyes</taxon>
        <taxon>Holocephali</taxon>
        <taxon>Chimaeriformes</taxon>
        <taxon>Callorhinchidae</taxon>
        <taxon>Callorhinchus</taxon>
    </lineage>
</organism>
<dbReference type="InterPro" id="IPR056842">
    <property type="entry name" value="THADA-like_TPR_C"/>
</dbReference>
<name>A0A4W3JD75_CALMI</name>
<feature type="domain" description="tRNA (32-2'-O)-methyltransferase regulator THADA-like TPR repeats region" evidence="6">
    <location>
        <begin position="249"/>
        <end position="477"/>
    </location>
</feature>
<evidence type="ECO:0000313" key="8">
    <source>
        <dbReference type="Ensembl" id="ENSCMIP00000037431.1"/>
    </source>
</evidence>
<comment type="similarity">
    <text evidence="1">Belongs to the THADA family.</text>
</comment>
<evidence type="ECO:0000259" key="5">
    <source>
        <dbReference type="Pfam" id="PF10350"/>
    </source>
</evidence>
<evidence type="ECO:0000256" key="3">
    <source>
        <dbReference type="ARBA" id="ARBA00035625"/>
    </source>
</evidence>
<reference evidence="9" key="1">
    <citation type="journal article" date="2006" name="Science">
        <title>Ancient noncoding elements conserved in the human genome.</title>
        <authorList>
            <person name="Venkatesh B."/>
            <person name="Kirkness E.F."/>
            <person name="Loh Y.H."/>
            <person name="Halpern A.L."/>
            <person name="Lee A.P."/>
            <person name="Johnson J."/>
            <person name="Dandona N."/>
            <person name="Viswanathan L.D."/>
            <person name="Tay A."/>
            <person name="Venter J.C."/>
            <person name="Strausberg R.L."/>
            <person name="Brenner S."/>
        </authorList>
    </citation>
    <scope>NUCLEOTIDE SEQUENCE [LARGE SCALE GENOMIC DNA]</scope>
</reference>
<dbReference type="Proteomes" id="UP000314986">
    <property type="component" value="Unassembled WGS sequence"/>
</dbReference>
<dbReference type="Ensembl" id="ENSCMIT00000037973.1">
    <property type="protein sequence ID" value="ENSCMIP00000037431.1"/>
    <property type="gene ID" value="ENSCMIG00000015743.1"/>
</dbReference>
<sequence>MSDTVTHSHTLSDASIFADQFINFLDILNCCQREIPQYLIYLLNYCTTYYLFFTKMNRRHYFLLVSLVFIVLINRRNSCHCLQFLSLWLKCVKENLEEIWKLTDRRLMADCSAIQANLIQLLWDNVESPVEGVLEFVHCSFRLLLEIYRMECVHFQHPERPLYSTLLQRVRALPWQAKAKYLLLSSLVLPQVLDSYEELPKHLLKCLSTNNLSPAATELYKTILQEQRREWTLKHRDLTELELAELCAQCWLVTLMEALTSEVSLIQQNAANYLLVWTLRIFPCCFDVLSGALDSGDYGHQRAWTTLLSAQRLTSGFLCLDQATLSKIRGSLHCLEENVRLDALGVLCSSPKTNQAMSETELNLLREFLPLNLNCDSSSFRQLLQTNIKKALMRIRDSCLLCLRSQGKSSWSKRRGTEAVTEAQSILSQGVDFIQWLLELSVTSLLPGLNYQRKRTALLLLSTLLETCTDSWSPERRKGQPPEHTSELVTWARQQGSWDFFSKSTLLVLLNCLVDGTNEIRELAAELLVRYFPKSLPEPLGTALLQRALKMASCPRVQVTEAGALMVTVALQRHLTFVSFLHQLLEKQYSVARADLLRAASTNPMHGETLVGLTTGPPSNGVTVSGAVFAVTAPSLADMGNAIRAVISEGRGVEEESVLLSEAHGLILTCCWVSLKEVGVLLGCLVEQVFSLGVCGAGSSLLSVAQTERIAGVFKDILLTCRHWGTVKGCSAGFTTFCATLLKQPLLEFQEIPKRILDQGLSVLTRPWSSSVTRRAAGLPMLVLCVVSAENSSRRPLLKHCVTSLLEIASDPLPKTWDQTVDLPQVCALHMLKALTQGSGLGTAVLPYITDMAMLSLRALSSPSWAMRNAAIQLFSALTTRLFGHRRSHENLCGQDGPSPRAFFVLYPELQDLLLRQLELATAAQGGQLHLVPSLHPILTLLAKLQPSDDSTHSSFSRFLQPLTLLAANPIYSVRVSAAKALVPLVARSEYGRVLCGLTAGLPPPGSGSSHNALHGRLLQAIALTTELQDCTSCSLHCVVRELEGRLWLVSTAQRCPLIRVAYLQVIASVVRTCSQGFLAQLWVLILPQLRASPCQLMVWAQYKCMLLLLFLLQHVVSQQTCLSLQAVAVADVEQWCWVLEQSSEVPGEVALRLGAAQSLELAGVAVVEWALSTTPTVAVRSVLINQGLRLLQDADQRVRKAAAKFATYIHLLSSGEGRDFTYLQSNKGLVCLLEFLLANLWECEETFEMLMSHLPFIMMTNIDHFRSVNLYEQDEPNIFAEPAIFTRLLLPFLLRMVDRLSLSAPHLRQLTAWSTAHLPTALNNIDNCKRSWSQGLIIIVIIPLGDCESGPCDSL</sequence>
<evidence type="ECO:0000256" key="2">
    <source>
        <dbReference type="ARBA" id="ARBA00022694"/>
    </source>
</evidence>
<keyword evidence="4" id="KW-1133">Transmembrane helix</keyword>
<dbReference type="Pfam" id="PF25151">
    <property type="entry name" value="TPR_Trm732_C"/>
    <property type="match status" value="1"/>
</dbReference>